<name>A0ABW2Z9J7_9FLAO</name>
<evidence type="ECO:0000313" key="1">
    <source>
        <dbReference type="EMBL" id="MFD0762663.1"/>
    </source>
</evidence>
<dbReference type="EMBL" id="JBHTIC010000010">
    <property type="protein sequence ID" value="MFD0762663.1"/>
    <property type="molecule type" value="Genomic_DNA"/>
</dbReference>
<sequence>VGRPNNGDIELTVSGDNDYLIGNPYPSAIDANQFILDNKTSITGTLYFWDHYGGDSHYLLDYQAGFATYNLSGGIGIGTAAEVHPINDPTAPDGTKVPERYIAVGQGFFIQGAGGASQTIEFNNNQRIFQTEGSGNSIFMRPSKTATSKDVSNGDTRTKFRIGFSTSEIHKQLLLTIDENASDEVDYGYDAKIYEITPEDMYWLIDDEKFVIQGTNTISNDKEFPIGLELSKKSKISIHIDRLENNEQFDKLYIKDASTGETFEITNQPFEIELEAGIYSDRFKLVFQPRLKRLDEISLEKG</sequence>
<accession>A0ABW2Z9J7</accession>
<proteinExistence type="predicted"/>
<evidence type="ECO:0000313" key="2">
    <source>
        <dbReference type="Proteomes" id="UP001597032"/>
    </source>
</evidence>
<reference evidence="2" key="1">
    <citation type="journal article" date="2019" name="Int. J. Syst. Evol. Microbiol.">
        <title>The Global Catalogue of Microorganisms (GCM) 10K type strain sequencing project: providing services to taxonomists for standard genome sequencing and annotation.</title>
        <authorList>
            <consortium name="The Broad Institute Genomics Platform"/>
            <consortium name="The Broad Institute Genome Sequencing Center for Infectious Disease"/>
            <person name="Wu L."/>
            <person name="Ma J."/>
        </authorList>
    </citation>
    <scope>NUCLEOTIDE SEQUENCE [LARGE SCALE GENOMIC DNA]</scope>
    <source>
        <strain evidence="2">CCUG 60022</strain>
    </source>
</reference>
<protein>
    <submittedName>
        <fullName evidence="1">MAM protein</fullName>
    </submittedName>
</protein>
<feature type="non-terminal residue" evidence="1">
    <location>
        <position position="1"/>
    </location>
</feature>
<dbReference type="Proteomes" id="UP001597032">
    <property type="component" value="Unassembled WGS sequence"/>
</dbReference>
<comment type="caution">
    <text evidence="1">The sequence shown here is derived from an EMBL/GenBank/DDBJ whole genome shotgun (WGS) entry which is preliminary data.</text>
</comment>
<feature type="non-terminal residue" evidence="1">
    <location>
        <position position="302"/>
    </location>
</feature>
<keyword evidence="2" id="KW-1185">Reference proteome</keyword>
<organism evidence="1 2">
    <name type="scientific">Lutibacter aestuarii</name>
    <dbReference type="NCBI Taxonomy" id="861111"/>
    <lineage>
        <taxon>Bacteria</taxon>
        <taxon>Pseudomonadati</taxon>
        <taxon>Bacteroidota</taxon>
        <taxon>Flavobacteriia</taxon>
        <taxon>Flavobacteriales</taxon>
        <taxon>Flavobacteriaceae</taxon>
        <taxon>Lutibacter</taxon>
    </lineage>
</organism>
<gene>
    <name evidence="1" type="ORF">ACFQZW_11255</name>
</gene>